<dbReference type="SUPFAM" id="SSF48726">
    <property type="entry name" value="Immunoglobulin"/>
    <property type="match status" value="2"/>
</dbReference>
<proteinExistence type="predicted"/>
<dbReference type="InterPro" id="IPR003599">
    <property type="entry name" value="Ig_sub"/>
</dbReference>
<evidence type="ECO:0000256" key="7">
    <source>
        <dbReference type="ARBA" id="ARBA00023180"/>
    </source>
</evidence>
<feature type="domain" description="Ig-like" evidence="9">
    <location>
        <begin position="147"/>
        <end position="231"/>
    </location>
</feature>
<dbReference type="InterPro" id="IPR036179">
    <property type="entry name" value="Ig-like_dom_sf"/>
</dbReference>
<name>A0AAD5KEL0_9CRUS</name>
<keyword evidence="7" id="KW-0325">Glycoprotein</keyword>
<evidence type="ECO:0000256" key="1">
    <source>
        <dbReference type="ARBA" id="ARBA00004236"/>
    </source>
</evidence>
<keyword evidence="2" id="KW-1003">Cell membrane</keyword>
<dbReference type="EMBL" id="WJBH02000153">
    <property type="protein sequence ID" value="KAI9550371.1"/>
    <property type="molecule type" value="Genomic_DNA"/>
</dbReference>
<dbReference type="SMART" id="SM00408">
    <property type="entry name" value="IGc2"/>
    <property type="match status" value="1"/>
</dbReference>
<evidence type="ECO:0000256" key="2">
    <source>
        <dbReference type="ARBA" id="ARBA00022475"/>
    </source>
</evidence>
<dbReference type="InterPro" id="IPR051170">
    <property type="entry name" value="Neural/epithelial_adhesion"/>
</dbReference>
<evidence type="ECO:0000256" key="8">
    <source>
        <dbReference type="ARBA" id="ARBA00023319"/>
    </source>
</evidence>
<dbReference type="GO" id="GO:0043005">
    <property type="term" value="C:neuron projection"/>
    <property type="evidence" value="ECO:0007669"/>
    <property type="project" value="TreeGrafter"/>
</dbReference>
<comment type="caution">
    <text evidence="10">The sequence shown here is derived from an EMBL/GenBank/DDBJ whole genome shotgun (WGS) entry which is preliminary data.</text>
</comment>
<comment type="subcellular location">
    <subcellularLocation>
        <location evidence="1">Cell membrane</location>
    </subcellularLocation>
</comment>
<sequence>MIQTENDPTSVDDRDYHGNKCMELAGSLQSFLLSTLDPLFQIGSSPWLHQRLRFHPSGLLNKSGLHQLQWWSSMPVAWVRVDTHSILTIHNKVITRNYRIGLAQADGRNRDLKISNVAESDKGFYMCQINTDPMHYQEAYIEVVVPPDIIYSESSTDTIIREGSNVSLTCTGSGHPQPHILWRREDSASITRGKLKSNSFDGEVLVLPRVSRLHIGAYLCIASNGVPPSVSIRLVLNVQFAPVLWIPNQLEGTVVGQQVSNLQKQNNFVSGTKSQRNKWPKPKDTSNCRNFVHGGIVGGWWDNTIHFILKVFCYFYILLP</sequence>
<dbReference type="InterPro" id="IPR003598">
    <property type="entry name" value="Ig_sub2"/>
</dbReference>
<dbReference type="GO" id="GO:0005886">
    <property type="term" value="C:plasma membrane"/>
    <property type="evidence" value="ECO:0007669"/>
    <property type="project" value="UniProtKB-SubCell"/>
</dbReference>
<keyword evidence="6" id="KW-1015">Disulfide bond</keyword>
<organism evidence="10 11">
    <name type="scientific">Daphnia sinensis</name>
    <dbReference type="NCBI Taxonomy" id="1820382"/>
    <lineage>
        <taxon>Eukaryota</taxon>
        <taxon>Metazoa</taxon>
        <taxon>Ecdysozoa</taxon>
        <taxon>Arthropoda</taxon>
        <taxon>Crustacea</taxon>
        <taxon>Branchiopoda</taxon>
        <taxon>Diplostraca</taxon>
        <taxon>Cladocera</taxon>
        <taxon>Anomopoda</taxon>
        <taxon>Daphniidae</taxon>
        <taxon>Daphnia</taxon>
        <taxon>Daphnia similis group</taxon>
    </lineage>
</organism>
<dbReference type="PANTHER" id="PTHR12231">
    <property type="entry name" value="CTX-RELATED TYPE I TRANSMEMBRANE PROTEIN"/>
    <property type="match status" value="1"/>
</dbReference>
<evidence type="ECO:0000256" key="5">
    <source>
        <dbReference type="ARBA" id="ARBA00023136"/>
    </source>
</evidence>
<evidence type="ECO:0000259" key="9">
    <source>
        <dbReference type="PROSITE" id="PS50835"/>
    </source>
</evidence>
<evidence type="ECO:0000256" key="4">
    <source>
        <dbReference type="ARBA" id="ARBA00022737"/>
    </source>
</evidence>
<reference evidence="10" key="1">
    <citation type="submission" date="2022-05" db="EMBL/GenBank/DDBJ databases">
        <title>A multi-omics perspective on studying reproductive biology in Daphnia sinensis.</title>
        <authorList>
            <person name="Jia J."/>
        </authorList>
    </citation>
    <scope>NUCLEOTIDE SEQUENCE</scope>
    <source>
        <strain evidence="10">WSL</strain>
    </source>
</reference>
<dbReference type="PROSITE" id="PS50835">
    <property type="entry name" value="IG_LIKE"/>
    <property type="match status" value="1"/>
</dbReference>
<keyword evidence="11" id="KW-1185">Reference proteome</keyword>
<dbReference type="Gene3D" id="2.60.40.10">
    <property type="entry name" value="Immunoglobulins"/>
    <property type="match status" value="2"/>
</dbReference>
<keyword evidence="8" id="KW-0393">Immunoglobulin domain</keyword>
<dbReference type="InterPro" id="IPR013783">
    <property type="entry name" value="Ig-like_fold"/>
</dbReference>
<evidence type="ECO:0000256" key="6">
    <source>
        <dbReference type="ARBA" id="ARBA00023157"/>
    </source>
</evidence>
<evidence type="ECO:0000256" key="3">
    <source>
        <dbReference type="ARBA" id="ARBA00022729"/>
    </source>
</evidence>
<dbReference type="Pfam" id="PF13927">
    <property type="entry name" value="Ig_3"/>
    <property type="match status" value="1"/>
</dbReference>
<dbReference type="AlphaFoldDB" id="A0AAD5KEL0"/>
<keyword evidence="4" id="KW-0677">Repeat</keyword>
<dbReference type="PANTHER" id="PTHR12231:SF253">
    <property type="entry name" value="DPR-INTERACTING PROTEIN ETA, ISOFORM B-RELATED"/>
    <property type="match status" value="1"/>
</dbReference>
<dbReference type="Proteomes" id="UP000820818">
    <property type="component" value="Unassembled WGS sequence"/>
</dbReference>
<dbReference type="InterPro" id="IPR007110">
    <property type="entry name" value="Ig-like_dom"/>
</dbReference>
<keyword evidence="3" id="KW-0732">Signal</keyword>
<dbReference type="SMART" id="SM00409">
    <property type="entry name" value="IG"/>
    <property type="match status" value="2"/>
</dbReference>
<dbReference type="FunFam" id="2.60.40.10:FF:000328">
    <property type="entry name" value="CLUMA_CG000981, isoform A"/>
    <property type="match status" value="1"/>
</dbReference>
<evidence type="ECO:0000313" key="10">
    <source>
        <dbReference type="EMBL" id="KAI9550371.1"/>
    </source>
</evidence>
<evidence type="ECO:0000313" key="11">
    <source>
        <dbReference type="Proteomes" id="UP000820818"/>
    </source>
</evidence>
<accession>A0AAD5KEL0</accession>
<protein>
    <recommendedName>
        <fullName evidence="9">Ig-like domain-containing protein</fullName>
    </recommendedName>
</protein>
<gene>
    <name evidence="10" type="ORF">GHT06_000612</name>
</gene>
<keyword evidence="5" id="KW-0472">Membrane</keyword>